<dbReference type="EMBL" id="CAJPWZ010001013">
    <property type="protein sequence ID" value="CAG2205105.1"/>
    <property type="molecule type" value="Genomic_DNA"/>
</dbReference>
<comment type="caution">
    <text evidence="7">The sequence shown here is derived from an EMBL/GenBank/DDBJ whole genome shotgun (WGS) entry which is preliminary data.</text>
</comment>
<evidence type="ECO:0000256" key="3">
    <source>
        <dbReference type="ARBA" id="ARBA00023186"/>
    </source>
</evidence>
<dbReference type="AlphaFoldDB" id="A0A8S3RDU0"/>
<dbReference type="InterPro" id="IPR000938">
    <property type="entry name" value="CAP-Gly_domain"/>
</dbReference>
<dbReference type="Pfam" id="PF01302">
    <property type="entry name" value="CAP_GLY"/>
    <property type="match status" value="1"/>
</dbReference>
<evidence type="ECO:0000256" key="5">
    <source>
        <dbReference type="SAM" id="MobiDB-lite"/>
    </source>
</evidence>
<sequence>MQKPGHKQADCTDDLSSNHEDATNEQSDANDADTEDNEAPQSQSALTKEDEHRKKAEELLKLDERKRPYNSMYEAIVPTEEEMEAWRMKNLRSTGNGLVSVLHGCKDVMTSTFNTVKAAYGLFVDFADDIHRFRWLKIFRIIAVPFYYMILKSLREINVDITYEFVDGILHHSKEDNIDCQGKSIGKLWLFTLRTQYIFHVVDSTIKLGEFEDLSKVEKFEMKEDDYAKRTDSVRAFKERNKMGRFAEMDPEELKRKEEEKLEKELQQKTKAESMKVDVRVKVVGQPAKRGTVKYVGLTEFQTGYWIGVQFDEPLGKNDGSVKGKRYFECPDKYGAFVRPENVEVGDYPEEDLGFSDEDEI</sequence>
<organism evidence="7 8">
    <name type="scientific">Mytilus edulis</name>
    <name type="common">Blue mussel</name>
    <dbReference type="NCBI Taxonomy" id="6550"/>
    <lineage>
        <taxon>Eukaryota</taxon>
        <taxon>Metazoa</taxon>
        <taxon>Spiralia</taxon>
        <taxon>Lophotrochozoa</taxon>
        <taxon>Mollusca</taxon>
        <taxon>Bivalvia</taxon>
        <taxon>Autobranchia</taxon>
        <taxon>Pteriomorphia</taxon>
        <taxon>Mytilida</taxon>
        <taxon>Mytiloidea</taxon>
        <taxon>Mytilidae</taxon>
        <taxon>Mytilinae</taxon>
        <taxon>Mytilus</taxon>
    </lineage>
</organism>
<dbReference type="GO" id="GO:0035371">
    <property type="term" value="C:microtubule plus-end"/>
    <property type="evidence" value="ECO:0007669"/>
    <property type="project" value="TreeGrafter"/>
</dbReference>
<dbReference type="GO" id="GO:0005634">
    <property type="term" value="C:nucleus"/>
    <property type="evidence" value="ECO:0007669"/>
    <property type="project" value="TreeGrafter"/>
</dbReference>
<dbReference type="PROSITE" id="PS00845">
    <property type="entry name" value="CAP_GLY_1"/>
    <property type="match status" value="1"/>
</dbReference>
<name>A0A8S3RDU0_MYTED</name>
<evidence type="ECO:0000313" key="7">
    <source>
        <dbReference type="EMBL" id="CAG2205105.1"/>
    </source>
</evidence>
<dbReference type="SMART" id="SM01052">
    <property type="entry name" value="CAP_GLY"/>
    <property type="match status" value="1"/>
</dbReference>
<evidence type="ECO:0000256" key="4">
    <source>
        <dbReference type="ARBA" id="ARBA00025779"/>
    </source>
</evidence>
<evidence type="ECO:0000313" key="8">
    <source>
        <dbReference type="Proteomes" id="UP000683360"/>
    </source>
</evidence>
<dbReference type="OrthoDB" id="5295208at2759"/>
<keyword evidence="8" id="KW-1185">Reference proteome</keyword>
<dbReference type="PROSITE" id="PS50245">
    <property type="entry name" value="CAP_GLY_2"/>
    <property type="match status" value="1"/>
</dbReference>
<comment type="similarity">
    <text evidence="4">Belongs to the TBCB family.</text>
</comment>
<dbReference type="GO" id="GO:0031122">
    <property type="term" value="P:cytoplasmic microtubule organization"/>
    <property type="evidence" value="ECO:0007669"/>
    <property type="project" value="TreeGrafter"/>
</dbReference>
<dbReference type="Gene3D" id="2.30.30.190">
    <property type="entry name" value="CAP Gly-rich-like domain"/>
    <property type="match status" value="1"/>
</dbReference>
<protein>
    <submittedName>
        <fullName evidence="7">TBCB</fullName>
    </submittedName>
</protein>
<proteinExistence type="inferred from homology"/>
<evidence type="ECO:0000259" key="6">
    <source>
        <dbReference type="PROSITE" id="PS50245"/>
    </source>
</evidence>
<dbReference type="SUPFAM" id="SSF74924">
    <property type="entry name" value="Cap-Gly domain"/>
    <property type="match status" value="1"/>
</dbReference>
<feature type="compositionally biased region" description="Acidic residues" evidence="5">
    <location>
        <begin position="28"/>
        <end position="38"/>
    </location>
</feature>
<dbReference type="FunFam" id="2.30.30.190:FF:000013">
    <property type="entry name" value="Tubulin-folding cofactor B"/>
    <property type="match status" value="1"/>
</dbReference>
<dbReference type="InterPro" id="IPR036859">
    <property type="entry name" value="CAP-Gly_dom_sf"/>
</dbReference>
<keyword evidence="2" id="KW-0963">Cytoplasm</keyword>
<gene>
    <name evidence="7" type="ORF">MEDL_19533</name>
</gene>
<feature type="region of interest" description="Disordered" evidence="5">
    <location>
        <begin position="1"/>
        <end position="61"/>
    </location>
</feature>
<reference evidence="7" key="1">
    <citation type="submission" date="2021-03" db="EMBL/GenBank/DDBJ databases">
        <authorList>
            <person name="Bekaert M."/>
        </authorList>
    </citation>
    <scope>NUCLEOTIDE SEQUENCE</scope>
</reference>
<dbReference type="Proteomes" id="UP000683360">
    <property type="component" value="Unassembled WGS sequence"/>
</dbReference>
<dbReference type="PANTHER" id="PTHR18916">
    <property type="entry name" value="DYNACTIN 1-RELATED MICROTUBULE-BINDING"/>
    <property type="match status" value="1"/>
</dbReference>
<dbReference type="PANTHER" id="PTHR18916:SF85">
    <property type="entry name" value="TUBULIN-FOLDING COFACTOR B"/>
    <property type="match status" value="1"/>
</dbReference>
<feature type="domain" description="CAP-Gly" evidence="6">
    <location>
        <begin position="297"/>
        <end position="339"/>
    </location>
</feature>
<evidence type="ECO:0000256" key="2">
    <source>
        <dbReference type="ARBA" id="ARBA00022490"/>
    </source>
</evidence>
<feature type="compositionally biased region" description="Basic and acidic residues" evidence="5">
    <location>
        <begin position="47"/>
        <end position="61"/>
    </location>
</feature>
<keyword evidence="3" id="KW-0143">Chaperone</keyword>
<dbReference type="GO" id="GO:0005938">
    <property type="term" value="C:cell cortex"/>
    <property type="evidence" value="ECO:0007669"/>
    <property type="project" value="TreeGrafter"/>
</dbReference>
<accession>A0A8S3RDU0</accession>
<dbReference type="GO" id="GO:0051010">
    <property type="term" value="F:microtubule plus-end binding"/>
    <property type="evidence" value="ECO:0007669"/>
    <property type="project" value="TreeGrafter"/>
</dbReference>
<evidence type="ECO:0000256" key="1">
    <source>
        <dbReference type="ARBA" id="ARBA00004496"/>
    </source>
</evidence>
<comment type="subcellular location">
    <subcellularLocation>
        <location evidence="1">Cytoplasm</location>
    </subcellularLocation>
</comment>
<dbReference type="GO" id="GO:0005829">
    <property type="term" value="C:cytosol"/>
    <property type="evidence" value="ECO:0007669"/>
    <property type="project" value="UniProtKB-ARBA"/>
</dbReference>